<name>A0A9E7ZNB0_9HYPH</name>
<proteinExistence type="predicted"/>
<accession>A0A9E7ZNB0</accession>
<sequence>MAIERDRVSAAQAQAGERAGMTNVVRFPKSNLSDVPAMLRKLADDIEAGERGDVSLCLVVLPRPGDWPAIFGFGPEGDTSDAALVGHFEIAKNVFVNNLLDRT</sequence>
<dbReference type="EMBL" id="CP102774">
    <property type="protein sequence ID" value="UZF87998.1"/>
    <property type="molecule type" value="Genomic_DNA"/>
</dbReference>
<organism evidence="1">
    <name type="scientific">Bosea sp. NBC_00436</name>
    <dbReference type="NCBI Taxonomy" id="2969620"/>
    <lineage>
        <taxon>Bacteria</taxon>
        <taxon>Pseudomonadati</taxon>
        <taxon>Pseudomonadota</taxon>
        <taxon>Alphaproteobacteria</taxon>
        <taxon>Hyphomicrobiales</taxon>
        <taxon>Boseaceae</taxon>
        <taxon>Bosea</taxon>
    </lineage>
</organism>
<protein>
    <submittedName>
        <fullName evidence="1">Uncharacterized protein</fullName>
    </submittedName>
</protein>
<dbReference type="AlphaFoldDB" id="A0A9E7ZNB0"/>
<gene>
    <name evidence="1" type="ORF">NWE54_04210</name>
</gene>
<reference evidence="1" key="1">
    <citation type="submission" date="2022-08" db="EMBL/GenBank/DDBJ databases">
        <title>Complete Genome Sequences of 2 Bosea sp. soil isolates.</title>
        <authorList>
            <person name="Alvarez Arevalo M."/>
            <person name="Sterndorff E.B."/>
            <person name="Faurdal D."/>
            <person name="Joergensen T.S."/>
            <person name="Weber T."/>
        </authorList>
    </citation>
    <scope>NUCLEOTIDE SEQUENCE</scope>
    <source>
        <strain evidence="1">NBC_00436</strain>
    </source>
</reference>
<evidence type="ECO:0000313" key="1">
    <source>
        <dbReference type="EMBL" id="UZF87998.1"/>
    </source>
</evidence>